<evidence type="ECO:0000259" key="1">
    <source>
        <dbReference type="PROSITE" id="PS01124"/>
    </source>
</evidence>
<organism evidence="2 3">
    <name type="scientific">Caenimonas sedimenti</name>
    <dbReference type="NCBI Taxonomy" id="2596921"/>
    <lineage>
        <taxon>Bacteria</taxon>
        <taxon>Pseudomonadati</taxon>
        <taxon>Pseudomonadota</taxon>
        <taxon>Betaproteobacteria</taxon>
        <taxon>Burkholderiales</taxon>
        <taxon>Comamonadaceae</taxon>
        <taxon>Caenimonas</taxon>
    </lineage>
</organism>
<dbReference type="Gene3D" id="1.10.10.60">
    <property type="entry name" value="Homeodomain-like"/>
    <property type="match status" value="1"/>
</dbReference>
<comment type="caution">
    <text evidence="2">The sequence shown here is derived from an EMBL/GenBank/DDBJ whole genome shotgun (WGS) entry which is preliminary data.</text>
</comment>
<dbReference type="OrthoDB" id="9809338at2"/>
<evidence type="ECO:0000313" key="3">
    <source>
        <dbReference type="Proteomes" id="UP000318199"/>
    </source>
</evidence>
<accession>A0A562ZQG8</accession>
<dbReference type="Proteomes" id="UP000318199">
    <property type="component" value="Unassembled WGS sequence"/>
</dbReference>
<evidence type="ECO:0000313" key="2">
    <source>
        <dbReference type="EMBL" id="TWO70568.1"/>
    </source>
</evidence>
<keyword evidence="3" id="KW-1185">Reference proteome</keyword>
<name>A0A562ZQG8_9BURK</name>
<protein>
    <submittedName>
        <fullName evidence="2">AraC family transcriptional regulator</fullName>
    </submittedName>
</protein>
<dbReference type="EMBL" id="VOBQ01000011">
    <property type="protein sequence ID" value="TWO70568.1"/>
    <property type="molecule type" value="Genomic_DNA"/>
</dbReference>
<dbReference type="RefSeq" id="WP_145893560.1">
    <property type="nucleotide sequence ID" value="NZ_VOBQ01000011.1"/>
</dbReference>
<dbReference type="PROSITE" id="PS01124">
    <property type="entry name" value="HTH_ARAC_FAMILY_2"/>
    <property type="match status" value="1"/>
</dbReference>
<proteinExistence type="predicted"/>
<dbReference type="GO" id="GO:0043565">
    <property type="term" value="F:sequence-specific DNA binding"/>
    <property type="evidence" value="ECO:0007669"/>
    <property type="project" value="InterPro"/>
</dbReference>
<gene>
    <name evidence="2" type="ORF">FN976_13465</name>
</gene>
<dbReference type="AlphaFoldDB" id="A0A562ZQG8"/>
<reference evidence="2 3" key="1">
    <citation type="submission" date="2019-07" db="EMBL/GenBank/DDBJ databases">
        <title>Caenimonas sedimenti sp. nov., isolated from activated sludge.</title>
        <authorList>
            <person name="Xu J."/>
        </authorList>
    </citation>
    <scope>NUCLEOTIDE SEQUENCE [LARGE SCALE GENOMIC DNA]</scope>
    <source>
        <strain evidence="2 3">HX-9-20</strain>
    </source>
</reference>
<feature type="domain" description="HTH araC/xylS-type" evidence="1">
    <location>
        <begin position="176"/>
        <end position="248"/>
    </location>
</feature>
<dbReference type="InterPro" id="IPR018060">
    <property type="entry name" value="HTH_AraC"/>
</dbReference>
<sequence>MRFYPAPAALAPEVLGVVMLRTAEAQAVPVPAHAAALFTIVLRGFVSSAEGRSLGAGGFAGEGSAAQARVLHVGADTIVATVLCRASILPRLSGEPARLFAGQALPAELARRPDIEDWMAGAHDDALVAARALAWAAGLLRAARQPKACANRFASALANWGSLEGGRVVAPEGWGERSWQRACRDELGVSPKLLARLARLHASVRGQAGATRQPWAEHAIDAGFSDQAHLARDYRLLAGTPPMRAVAHQALRLGASELAPRFFGRAAAVGNFQAA</sequence>
<dbReference type="GO" id="GO:0003700">
    <property type="term" value="F:DNA-binding transcription factor activity"/>
    <property type="evidence" value="ECO:0007669"/>
    <property type="project" value="InterPro"/>
</dbReference>
<dbReference type="Pfam" id="PF12833">
    <property type="entry name" value="HTH_18"/>
    <property type="match status" value="1"/>
</dbReference>